<reference evidence="1 2" key="2">
    <citation type="journal article" date="2019" name="G3 (Bethesda)">
        <title>Hybrid Assembly of the Genome of the Entomopathogenic Nematode Steinernema carpocapsae Identifies the X-Chromosome.</title>
        <authorList>
            <person name="Serra L."/>
            <person name="Macchietto M."/>
            <person name="Macias-Munoz A."/>
            <person name="McGill C.J."/>
            <person name="Rodriguez I.M."/>
            <person name="Rodriguez B."/>
            <person name="Murad R."/>
            <person name="Mortazavi A."/>
        </authorList>
    </citation>
    <scope>NUCLEOTIDE SEQUENCE [LARGE SCALE GENOMIC DNA]</scope>
    <source>
        <strain evidence="1 2">ALL</strain>
    </source>
</reference>
<evidence type="ECO:0000313" key="2">
    <source>
        <dbReference type="Proteomes" id="UP000298663"/>
    </source>
</evidence>
<protein>
    <submittedName>
        <fullName evidence="1">Uncharacterized protein</fullName>
    </submittedName>
</protein>
<dbReference type="Proteomes" id="UP000298663">
    <property type="component" value="Chromosome X"/>
</dbReference>
<evidence type="ECO:0000313" key="1">
    <source>
        <dbReference type="EMBL" id="TMS36573.1"/>
    </source>
</evidence>
<dbReference type="AlphaFoldDB" id="A0A4V6YSW6"/>
<comment type="caution">
    <text evidence="1">The sequence shown here is derived from an EMBL/GenBank/DDBJ whole genome shotgun (WGS) entry which is preliminary data.</text>
</comment>
<keyword evidence="2" id="KW-1185">Reference proteome</keyword>
<proteinExistence type="predicted"/>
<organism evidence="1 2">
    <name type="scientific">Steinernema carpocapsae</name>
    <name type="common">Entomopathogenic nematode</name>
    <dbReference type="NCBI Taxonomy" id="34508"/>
    <lineage>
        <taxon>Eukaryota</taxon>
        <taxon>Metazoa</taxon>
        <taxon>Ecdysozoa</taxon>
        <taxon>Nematoda</taxon>
        <taxon>Chromadorea</taxon>
        <taxon>Rhabditida</taxon>
        <taxon>Tylenchina</taxon>
        <taxon>Panagrolaimomorpha</taxon>
        <taxon>Strongyloidoidea</taxon>
        <taxon>Steinernematidae</taxon>
        <taxon>Steinernema</taxon>
    </lineage>
</organism>
<sequence length="72" mass="8225">MPGIRSRAYLYSESRVFTGLREYRVWLNDTAMLCVIFGIFCAQAQDRANLCVLRGAKLVLSSASPRNVQHRF</sequence>
<name>A0A4V6YSW6_STECR</name>
<dbReference type="EMBL" id="CM016762">
    <property type="protein sequence ID" value="TMS36573.1"/>
    <property type="molecule type" value="Genomic_DNA"/>
</dbReference>
<accession>A0A4V6YSW6</accession>
<reference evidence="1 2" key="1">
    <citation type="journal article" date="2015" name="Genome Biol.">
        <title>Comparative genomics of Steinernema reveals deeply conserved gene regulatory networks.</title>
        <authorList>
            <person name="Dillman A.R."/>
            <person name="Macchietto M."/>
            <person name="Porter C.F."/>
            <person name="Rogers A."/>
            <person name="Williams B."/>
            <person name="Antoshechkin I."/>
            <person name="Lee M.M."/>
            <person name="Goodwin Z."/>
            <person name="Lu X."/>
            <person name="Lewis E.E."/>
            <person name="Goodrich-Blair H."/>
            <person name="Stock S.P."/>
            <person name="Adams B.J."/>
            <person name="Sternberg P.W."/>
            <person name="Mortazavi A."/>
        </authorList>
    </citation>
    <scope>NUCLEOTIDE SEQUENCE [LARGE SCALE GENOMIC DNA]</scope>
    <source>
        <strain evidence="1 2">ALL</strain>
    </source>
</reference>
<dbReference type="EMBL" id="AZBU02000001">
    <property type="protein sequence ID" value="TMS36573.1"/>
    <property type="molecule type" value="Genomic_DNA"/>
</dbReference>
<gene>
    <name evidence="1" type="ORF">L596_003706</name>
</gene>